<dbReference type="GO" id="GO:0016758">
    <property type="term" value="F:hexosyltransferase activity"/>
    <property type="evidence" value="ECO:0007669"/>
    <property type="project" value="TreeGrafter"/>
</dbReference>
<dbReference type="OrthoDB" id="193659at2"/>
<dbReference type="SUPFAM" id="SSF53756">
    <property type="entry name" value="UDP-Glycosyltransferase/glycogen phosphorylase"/>
    <property type="match status" value="1"/>
</dbReference>
<dbReference type="InterPro" id="IPR028098">
    <property type="entry name" value="Glyco_trans_4-like_N"/>
</dbReference>
<feature type="compositionally biased region" description="Basic and acidic residues" evidence="3">
    <location>
        <begin position="392"/>
        <end position="402"/>
    </location>
</feature>
<gene>
    <name evidence="5" type="ORF">SAMN04489712_10996</name>
</gene>
<protein>
    <submittedName>
        <fullName evidence="5">Glycosyltransferase involved in cell wall bisynthesis</fullName>
    </submittedName>
</protein>
<dbReference type="Gene3D" id="3.40.50.2000">
    <property type="entry name" value="Glycogen Phosphorylase B"/>
    <property type="match status" value="2"/>
</dbReference>
<evidence type="ECO:0000256" key="1">
    <source>
        <dbReference type="ARBA" id="ARBA00022676"/>
    </source>
</evidence>
<proteinExistence type="predicted"/>
<accession>A0A1H6C9H5</accession>
<keyword evidence="2 5" id="KW-0808">Transferase</keyword>
<feature type="region of interest" description="Disordered" evidence="3">
    <location>
        <begin position="388"/>
        <end position="416"/>
    </location>
</feature>
<dbReference type="PANTHER" id="PTHR45947">
    <property type="entry name" value="SULFOQUINOVOSYL TRANSFERASE SQD2"/>
    <property type="match status" value="1"/>
</dbReference>
<organism evidence="5 6">
    <name type="scientific">Thermomonospora echinospora</name>
    <dbReference type="NCBI Taxonomy" id="1992"/>
    <lineage>
        <taxon>Bacteria</taxon>
        <taxon>Bacillati</taxon>
        <taxon>Actinomycetota</taxon>
        <taxon>Actinomycetes</taxon>
        <taxon>Streptosporangiales</taxon>
        <taxon>Thermomonosporaceae</taxon>
        <taxon>Thermomonospora</taxon>
    </lineage>
</organism>
<evidence type="ECO:0000259" key="4">
    <source>
        <dbReference type="Pfam" id="PF13439"/>
    </source>
</evidence>
<feature type="domain" description="Glycosyltransferase subfamily 4-like N-terminal" evidence="4">
    <location>
        <begin position="16"/>
        <end position="179"/>
    </location>
</feature>
<reference evidence="6" key="1">
    <citation type="submission" date="2016-10" db="EMBL/GenBank/DDBJ databases">
        <authorList>
            <person name="Varghese N."/>
            <person name="Submissions S."/>
        </authorList>
    </citation>
    <scope>NUCLEOTIDE SEQUENCE [LARGE SCALE GENOMIC DNA]</scope>
    <source>
        <strain evidence="6">DSM 43163</strain>
    </source>
</reference>
<dbReference type="EMBL" id="FNVO01000009">
    <property type="protein sequence ID" value="SEG69558.1"/>
    <property type="molecule type" value="Genomic_DNA"/>
</dbReference>
<dbReference type="Pfam" id="PF13439">
    <property type="entry name" value="Glyco_transf_4"/>
    <property type="match status" value="1"/>
</dbReference>
<sequence length="416" mass="43911">MTRPPRVLHVVQPTTSGVGAYVADACADQQRRGWHVAVACPDEGDLARRLAELRIVRFRWAAERVPGPRTLAEARRLHRLVGAFRPDVVHLHSSKAGLAGRLLPSTARGHRPVVVFQPHGWSWPAAGGGLGWLALWWERAAARRTDLLVCVGAGEAQVGIAGRVPGLLRIVRNGVDLTRFRPAGAEEKAQARARLGIDPDARLAVCVGRVTRQKGQDVLLKAWPLVRAGCPRAELAVVGSGDRLARARRQAGAGVRFTYEVDDPRPWYAASDVVVVPSRWEGLPFTALEAMATGRPVVASDIPGLSELVAPGAGALVPPGDVGALSEALVERLSDAGTAEREGLAAAGLALGCAADRTFAELAAVVTEAVQDVRGVSAPIGVPVAAVPPGGDLRRPSGEPRAHRVPGGRPFAAPRR</sequence>
<dbReference type="Proteomes" id="UP000236723">
    <property type="component" value="Unassembled WGS sequence"/>
</dbReference>
<dbReference type="PANTHER" id="PTHR45947:SF3">
    <property type="entry name" value="SULFOQUINOVOSYL TRANSFERASE SQD2"/>
    <property type="match status" value="1"/>
</dbReference>
<dbReference type="Pfam" id="PF13692">
    <property type="entry name" value="Glyco_trans_1_4"/>
    <property type="match status" value="1"/>
</dbReference>
<evidence type="ECO:0000313" key="6">
    <source>
        <dbReference type="Proteomes" id="UP000236723"/>
    </source>
</evidence>
<dbReference type="AlphaFoldDB" id="A0A1H6C9H5"/>
<keyword evidence="1" id="KW-0328">Glycosyltransferase</keyword>
<keyword evidence="6" id="KW-1185">Reference proteome</keyword>
<dbReference type="InterPro" id="IPR050194">
    <property type="entry name" value="Glycosyltransferase_grp1"/>
</dbReference>
<dbReference type="RefSeq" id="WP_103939547.1">
    <property type="nucleotide sequence ID" value="NZ_FNVO01000009.1"/>
</dbReference>
<name>A0A1H6C9H5_9ACTN</name>
<evidence type="ECO:0000256" key="3">
    <source>
        <dbReference type="SAM" id="MobiDB-lite"/>
    </source>
</evidence>
<evidence type="ECO:0000313" key="5">
    <source>
        <dbReference type="EMBL" id="SEG69558.1"/>
    </source>
</evidence>
<evidence type="ECO:0000256" key="2">
    <source>
        <dbReference type="ARBA" id="ARBA00022679"/>
    </source>
</evidence>
<dbReference type="GO" id="GO:1901137">
    <property type="term" value="P:carbohydrate derivative biosynthetic process"/>
    <property type="evidence" value="ECO:0007669"/>
    <property type="project" value="UniProtKB-ARBA"/>
</dbReference>